<dbReference type="Proteomes" id="UP000799302">
    <property type="component" value="Unassembled WGS sequence"/>
</dbReference>
<organism evidence="3 4">
    <name type="scientific">Microthyrium microscopicum</name>
    <dbReference type="NCBI Taxonomy" id="703497"/>
    <lineage>
        <taxon>Eukaryota</taxon>
        <taxon>Fungi</taxon>
        <taxon>Dikarya</taxon>
        <taxon>Ascomycota</taxon>
        <taxon>Pezizomycotina</taxon>
        <taxon>Dothideomycetes</taxon>
        <taxon>Dothideomycetes incertae sedis</taxon>
        <taxon>Microthyriales</taxon>
        <taxon>Microthyriaceae</taxon>
        <taxon>Microthyrium</taxon>
    </lineage>
</organism>
<keyword evidence="1" id="KW-0812">Transmembrane</keyword>
<name>A0A6A6ULJ7_9PEZI</name>
<reference evidence="3" key="1">
    <citation type="journal article" date="2020" name="Stud. Mycol.">
        <title>101 Dothideomycetes genomes: a test case for predicting lifestyles and emergence of pathogens.</title>
        <authorList>
            <person name="Haridas S."/>
            <person name="Albert R."/>
            <person name="Binder M."/>
            <person name="Bloem J."/>
            <person name="Labutti K."/>
            <person name="Salamov A."/>
            <person name="Andreopoulos B."/>
            <person name="Baker S."/>
            <person name="Barry K."/>
            <person name="Bills G."/>
            <person name="Bluhm B."/>
            <person name="Cannon C."/>
            <person name="Castanera R."/>
            <person name="Culley D."/>
            <person name="Daum C."/>
            <person name="Ezra D."/>
            <person name="Gonzalez J."/>
            <person name="Henrissat B."/>
            <person name="Kuo A."/>
            <person name="Liang C."/>
            <person name="Lipzen A."/>
            <person name="Lutzoni F."/>
            <person name="Magnuson J."/>
            <person name="Mondo S."/>
            <person name="Nolan M."/>
            <person name="Ohm R."/>
            <person name="Pangilinan J."/>
            <person name="Park H.-J."/>
            <person name="Ramirez L."/>
            <person name="Alfaro M."/>
            <person name="Sun H."/>
            <person name="Tritt A."/>
            <person name="Yoshinaga Y."/>
            <person name="Zwiers L.-H."/>
            <person name="Turgeon B."/>
            <person name="Goodwin S."/>
            <person name="Spatafora J."/>
            <person name="Crous P."/>
            <person name="Grigoriev I."/>
        </authorList>
    </citation>
    <scope>NUCLEOTIDE SEQUENCE</scope>
    <source>
        <strain evidence="3">CBS 115976</strain>
    </source>
</reference>
<dbReference type="PANTHER" id="PTHR37019">
    <property type="entry name" value="CHROMOSOME 1, WHOLE GENOME SHOTGUN SEQUENCE"/>
    <property type="match status" value="1"/>
</dbReference>
<evidence type="ECO:0000259" key="2">
    <source>
        <dbReference type="Pfam" id="PF24803"/>
    </source>
</evidence>
<dbReference type="Pfam" id="PF24803">
    <property type="entry name" value="DUF7704"/>
    <property type="match status" value="1"/>
</dbReference>
<protein>
    <recommendedName>
        <fullName evidence="2">DUF7704 domain-containing protein</fullName>
    </recommendedName>
</protein>
<evidence type="ECO:0000313" key="3">
    <source>
        <dbReference type="EMBL" id="KAF2672333.1"/>
    </source>
</evidence>
<evidence type="ECO:0000313" key="4">
    <source>
        <dbReference type="Proteomes" id="UP000799302"/>
    </source>
</evidence>
<keyword evidence="1" id="KW-1133">Transmembrane helix</keyword>
<keyword evidence="1" id="KW-0472">Membrane</keyword>
<dbReference type="InterPro" id="IPR056121">
    <property type="entry name" value="DUF7704"/>
</dbReference>
<dbReference type="OrthoDB" id="5313995at2759"/>
<proteinExistence type="predicted"/>
<dbReference type="PANTHER" id="PTHR37019:SF1">
    <property type="entry name" value="EXPERA DOMAIN-CONTAINING PROTEIN"/>
    <property type="match status" value="1"/>
</dbReference>
<keyword evidence="4" id="KW-1185">Reference proteome</keyword>
<evidence type="ECO:0000256" key="1">
    <source>
        <dbReference type="SAM" id="Phobius"/>
    </source>
</evidence>
<dbReference type="AlphaFoldDB" id="A0A6A6ULJ7"/>
<feature type="domain" description="DUF7704" evidence="2">
    <location>
        <begin position="5"/>
        <end position="138"/>
    </location>
</feature>
<dbReference type="EMBL" id="MU004232">
    <property type="protein sequence ID" value="KAF2672333.1"/>
    <property type="molecule type" value="Genomic_DNA"/>
</dbReference>
<sequence>MASNQIPLTYRVMFNWIEPIQASIGAFQAYFLAHALAEAETPNIKYHSGLQPLYTQKTGAWLLLASHSIVLHYTQDPNLWRLIQVGGLFSDVFYLLSLYEDRGPARFWSTSLWTPNDWAVIIASVLPFAIRIACVAGLGFKKQGKAKTT</sequence>
<accession>A0A6A6ULJ7</accession>
<feature type="transmembrane region" description="Helical" evidence="1">
    <location>
        <begin position="79"/>
        <end position="98"/>
    </location>
</feature>
<gene>
    <name evidence="3" type="ORF">BT63DRAFT_194064</name>
</gene>
<feature type="transmembrane region" description="Helical" evidence="1">
    <location>
        <begin position="118"/>
        <end position="140"/>
    </location>
</feature>